<evidence type="ECO:0000256" key="4">
    <source>
        <dbReference type="SAM" id="MobiDB-lite"/>
    </source>
</evidence>
<gene>
    <name evidence="6" type="ORF">HG537_0D01270</name>
</gene>
<dbReference type="Gene3D" id="3.30.70.330">
    <property type="match status" value="1"/>
</dbReference>
<evidence type="ECO:0000259" key="5">
    <source>
        <dbReference type="SMART" id="SM00361"/>
    </source>
</evidence>
<dbReference type="SUPFAM" id="SSF54928">
    <property type="entry name" value="RNA-binding domain, RBD"/>
    <property type="match status" value="1"/>
</dbReference>
<dbReference type="InterPro" id="IPR012677">
    <property type="entry name" value="Nucleotide-bd_a/b_plait_sf"/>
</dbReference>
<evidence type="ECO:0000313" key="6">
    <source>
        <dbReference type="EMBL" id="QLQ80127.1"/>
    </source>
</evidence>
<dbReference type="InterPro" id="IPR035979">
    <property type="entry name" value="RBD_domain_sf"/>
</dbReference>
<accession>A0A7H9HTT0</accession>
<dbReference type="GO" id="GO:0008380">
    <property type="term" value="P:RNA splicing"/>
    <property type="evidence" value="ECO:0007669"/>
    <property type="project" value="UniProtKB-KW"/>
</dbReference>
<dbReference type="SMART" id="SM00361">
    <property type="entry name" value="RRM_1"/>
    <property type="match status" value="1"/>
</dbReference>
<proteinExistence type="predicted"/>
<keyword evidence="1" id="KW-0507">mRNA processing</keyword>
<feature type="compositionally biased region" description="Basic and acidic residues" evidence="4">
    <location>
        <begin position="161"/>
        <end position="171"/>
    </location>
</feature>
<sequence length="495" mass="55403">MGDQQALEDLRSKIVASMSSGKSDEKGVKRVVGENGDRMGDVKRQRSITLPRGPRNVVGYSRYEPYGRKAGYARREGGREEFGYGRLPSGPRYAAQEPVRRNRFNNGHEERSGYLKDVEPIDKRKRMGESRWDVTPKGFEKVPAERAKLSGLFPQPGQPQELDRSKLERVASHGGSKSRRTRILFEDATSKNLVVSKLGCELVVEGLDQTASESFSSLVQKFVAGLEGDMVVRKVIMPDDPTYAVVELGSAESATVVLSCRSFINKKLGVSLRWSRPNEYVQQLDHPDRLCSPDIIAIEELEDADETAIHQMLSYNGLKNCYLKPITSLMDGVPTFTGCALVELDNVEDNVLDKFKTVSWFRPNQGTLVQESSSITFQSLPILVSEQIRRESKVVVLLNCVDPLDLKLVPFAQEIEDTIKYTLDDVDTVRMRRPNADYRLNFENISEGVGNIFVKFKTVEASAKAMAKLPGSKFNGRTVLCSYVNEDDFEKVGVL</sequence>
<evidence type="ECO:0000256" key="3">
    <source>
        <dbReference type="ARBA" id="ARBA00023187"/>
    </source>
</evidence>
<evidence type="ECO:0000256" key="2">
    <source>
        <dbReference type="ARBA" id="ARBA00022884"/>
    </source>
</evidence>
<dbReference type="GO" id="GO:0003723">
    <property type="term" value="F:RNA binding"/>
    <property type="evidence" value="ECO:0007669"/>
    <property type="project" value="UniProtKB-KW"/>
</dbReference>
<feature type="region of interest" description="Disordered" evidence="4">
    <location>
        <begin position="150"/>
        <end position="174"/>
    </location>
</feature>
<name>A0A7H9HTT0_9SACH</name>
<dbReference type="CDD" id="cd12232">
    <property type="entry name" value="RRM3_U2AF65"/>
    <property type="match status" value="1"/>
</dbReference>
<dbReference type="PANTHER" id="PTHR23139">
    <property type="entry name" value="RNA-BINDING PROTEIN"/>
    <property type="match status" value="1"/>
</dbReference>
<keyword evidence="7" id="KW-1185">Reference proteome</keyword>
<dbReference type="GO" id="GO:0006397">
    <property type="term" value="P:mRNA processing"/>
    <property type="evidence" value="ECO:0007669"/>
    <property type="project" value="UniProtKB-KW"/>
</dbReference>
<evidence type="ECO:0000256" key="1">
    <source>
        <dbReference type="ARBA" id="ARBA00022664"/>
    </source>
</evidence>
<evidence type="ECO:0000313" key="7">
    <source>
        <dbReference type="Proteomes" id="UP000510647"/>
    </source>
</evidence>
<dbReference type="EMBL" id="CP059270">
    <property type="protein sequence ID" value="QLQ80127.1"/>
    <property type="molecule type" value="Genomic_DNA"/>
</dbReference>
<organism evidence="6 7">
    <name type="scientific">Torulaspora globosa</name>
    <dbReference type="NCBI Taxonomy" id="48254"/>
    <lineage>
        <taxon>Eukaryota</taxon>
        <taxon>Fungi</taxon>
        <taxon>Dikarya</taxon>
        <taxon>Ascomycota</taxon>
        <taxon>Saccharomycotina</taxon>
        <taxon>Saccharomycetes</taxon>
        <taxon>Saccharomycetales</taxon>
        <taxon>Saccharomycetaceae</taxon>
        <taxon>Torulaspora</taxon>
    </lineage>
</organism>
<dbReference type="InterPro" id="IPR003954">
    <property type="entry name" value="RRM_euk-type"/>
</dbReference>
<feature type="domain" description="RNA recognition motif" evidence="5">
    <location>
        <begin position="395"/>
        <end position="482"/>
    </location>
</feature>
<reference evidence="6 7" key="1">
    <citation type="submission" date="2020-06" db="EMBL/GenBank/DDBJ databases">
        <title>The yeast mating-type switching endonuclease HO is a domesticated member of an unorthodox homing genetic element family.</title>
        <authorList>
            <person name="Coughlan A.Y."/>
            <person name="Lombardi L."/>
            <person name="Braun-Galleani S."/>
            <person name="Martos A.R."/>
            <person name="Galeote V."/>
            <person name="Bigey F."/>
            <person name="Dequin S."/>
            <person name="Byrne K.P."/>
            <person name="Wolfe K.H."/>
        </authorList>
    </citation>
    <scope>NUCLEOTIDE SEQUENCE [LARGE SCALE GENOMIC DNA]</scope>
    <source>
        <strain evidence="6 7">CBS2947</strain>
    </source>
</reference>
<feature type="region of interest" description="Disordered" evidence="4">
    <location>
        <begin position="1"/>
        <end position="61"/>
    </location>
</feature>
<dbReference type="Proteomes" id="UP000510647">
    <property type="component" value="Chromosome 4"/>
</dbReference>
<dbReference type="OrthoDB" id="10266058at2759"/>
<feature type="compositionally biased region" description="Basic and acidic residues" evidence="4">
    <location>
        <begin position="22"/>
        <end position="44"/>
    </location>
</feature>
<keyword evidence="2" id="KW-0694">RNA-binding</keyword>
<protein>
    <recommendedName>
        <fullName evidence="5">RNA recognition motif domain-containing protein</fullName>
    </recommendedName>
</protein>
<keyword evidence="3" id="KW-0508">mRNA splicing</keyword>
<dbReference type="AlphaFoldDB" id="A0A7H9HTT0"/>